<evidence type="ECO:0000256" key="1">
    <source>
        <dbReference type="SAM" id="MobiDB-lite"/>
    </source>
</evidence>
<organism evidence="2 3">
    <name type="scientific">Actinopolyspora erythraea</name>
    <dbReference type="NCBI Taxonomy" id="414996"/>
    <lineage>
        <taxon>Bacteria</taxon>
        <taxon>Bacillati</taxon>
        <taxon>Actinomycetota</taxon>
        <taxon>Actinomycetes</taxon>
        <taxon>Actinopolysporales</taxon>
        <taxon>Actinopolysporaceae</taxon>
        <taxon>Actinopolyspora</taxon>
    </lineage>
</organism>
<feature type="compositionally biased region" description="Basic residues" evidence="1">
    <location>
        <begin position="33"/>
        <end position="43"/>
    </location>
</feature>
<dbReference type="KEGG" id="aey:CDG81_16250"/>
<feature type="compositionally biased region" description="Basic and acidic residues" evidence="1">
    <location>
        <begin position="51"/>
        <end position="60"/>
    </location>
</feature>
<sequence>MSTEGSVPRQHYAGETGRSDRLVVARLSDPHLERRRAQHRPLRRGAATRADCPDHSTRWW</sequence>
<feature type="region of interest" description="Disordered" evidence="1">
    <location>
        <begin position="1"/>
        <end position="60"/>
    </location>
</feature>
<dbReference type="AlphaFoldDB" id="A0A223RUP8"/>
<dbReference type="EMBL" id="CP022752">
    <property type="protein sequence ID" value="ASU79565.1"/>
    <property type="molecule type" value="Genomic_DNA"/>
</dbReference>
<reference evidence="2 3" key="1">
    <citation type="submission" date="2017-08" db="EMBL/GenBank/DDBJ databases">
        <title>The complete genome sequence of moderately halophilic actinomycete Actinopolyspora erythraea YIM 90600, the producer of novel erythromycin, novel actinopolysporins A-C and tubercidin.</title>
        <authorList>
            <person name="Yin M."/>
            <person name="Tang S."/>
        </authorList>
    </citation>
    <scope>NUCLEOTIDE SEQUENCE [LARGE SCALE GENOMIC DNA]</scope>
    <source>
        <strain evidence="2 3">YIM 90600</strain>
    </source>
</reference>
<proteinExistence type="predicted"/>
<dbReference type="Proteomes" id="UP000215043">
    <property type="component" value="Chromosome"/>
</dbReference>
<feature type="compositionally biased region" description="Basic and acidic residues" evidence="1">
    <location>
        <begin position="17"/>
        <end position="32"/>
    </location>
</feature>
<evidence type="ECO:0000313" key="2">
    <source>
        <dbReference type="EMBL" id="ASU79565.1"/>
    </source>
</evidence>
<accession>A0A223RUP8</accession>
<evidence type="ECO:0000313" key="3">
    <source>
        <dbReference type="Proteomes" id="UP000215043"/>
    </source>
</evidence>
<protein>
    <submittedName>
        <fullName evidence="2">Uncharacterized protein</fullName>
    </submittedName>
</protein>
<gene>
    <name evidence="2" type="ORF">CDG81_16250</name>
</gene>
<name>A0A223RUP8_9ACTN</name>